<gene>
    <name evidence="3" type="ORF">O0S08_19515</name>
</gene>
<evidence type="ECO:0000256" key="2">
    <source>
        <dbReference type="SAM" id="SignalP"/>
    </source>
</evidence>
<dbReference type="SUPFAM" id="SSF53474">
    <property type="entry name" value="alpha/beta-Hydrolases"/>
    <property type="match status" value="1"/>
</dbReference>
<proteinExistence type="predicted"/>
<dbReference type="EMBL" id="CP114040">
    <property type="protein sequence ID" value="WAS98335.1"/>
    <property type="molecule type" value="Genomic_DNA"/>
</dbReference>
<dbReference type="PANTHER" id="PTHR34853">
    <property type="match status" value="1"/>
</dbReference>
<dbReference type="InterPro" id="IPR005152">
    <property type="entry name" value="Lipase_secreted"/>
</dbReference>
<accession>A0ABY7HGY5</accession>
<feature type="signal peptide" evidence="2">
    <location>
        <begin position="1"/>
        <end position="23"/>
    </location>
</feature>
<protein>
    <recommendedName>
        <fullName evidence="5">Secretory lipase</fullName>
    </recommendedName>
</protein>
<feature type="chain" id="PRO_5045072011" description="Secretory lipase" evidence="2">
    <location>
        <begin position="24"/>
        <end position="490"/>
    </location>
</feature>
<feature type="compositionally biased region" description="Low complexity" evidence="1">
    <location>
        <begin position="22"/>
        <end position="74"/>
    </location>
</feature>
<dbReference type="InterPro" id="IPR029058">
    <property type="entry name" value="AB_hydrolase_fold"/>
</dbReference>
<dbReference type="PROSITE" id="PS51257">
    <property type="entry name" value="PROKAR_LIPOPROTEIN"/>
    <property type="match status" value="1"/>
</dbReference>
<dbReference type="Proteomes" id="UP001164459">
    <property type="component" value="Chromosome"/>
</dbReference>
<keyword evidence="4" id="KW-1185">Reference proteome</keyword>
<organism evidence="3 4">
    <name type="scientific">Nannocystis punicea</name>
    <dbReference type="NCBI Taxonomy" id="2995304"/>
    <lineage>
        <taxon>Bacteria</taxon>
        <taxon>Pseudomonadati</taxon>
        <taxon>Myxococcota</taxon>
        <taxon>Polyangia</taxon>
        <taxon>Nannocystales</taxon>
        <taxon>Nannocystaceae</taxon>
        <taxon>Nannocystis</taxon>
    </lineage>
</organism>
<evidence type="ECO:0000256" key="1">
    <source>
        <dbReference type="SAM" id="MobiDB-lite"/>
    </source>
</evidence>
<dbReference type="PANTHER" id="PTHR34853:SF1">
    <property type="entry name" value="LIPASE 5"/>
    <property type="match status" value="1"/>
</dbReference>
<dbReference type="RefSeq" id="WP_269040701.1">
    <property type="nucleotide sequence ID" value="NZ_CP114040.1"/>
</dbReference>
<reference evidence="3" key="1">
    <citation type="submission" date="2022-11" db="EMBL/GenBank/DDBJ databases">
        <title>Minimal conservation of predation-associated metabolite biosynthetic gene clusters underscores biosynthetic potential of Myxococcota including descriptions for ten novel species: Archangium lansinium sp. nov., Myxococcus landrumus sp. nov., Nannocystis bai.</title>
        <authorList>
            <person name="Ahearne A."/>
            <person name="Stevens C."/>
            <person name="Dowd S."/>
        </authorList>
    </citation>
    <scope>NUCLEOTIDE SEQUENCE</scope>
    <source>
        <strain evidence="3">Fl3</strain>
    </source>
</reference>
<name>A0ABY7HGY5_9BACT</name>
<evidence type="ECO:0000313" key="3">
    <source>
        <dbReference type="EMBL" id="WAS98335.1"/>
    </source>
</evidence>
<evidence type="ECO:0008006" key="5">
    <source>
        <dbReference type="Google" id="ProtNLM"/>
    </source>
</evidence>
<evidence type="ECO:0000313" key="4">
    <source>
        <dbReference type="Proteomes" id="UP001164459"/>
    </source>
</evidence>
<sequence>MVYRNVTPLFVACALATACGDDANTTDSATGTDTEAASTTDSTSPTTTDDTPTTTATSTDTTTGDTSTGTTGDDFPVGGCGAPPFEWLPSEGMGEVIDFEQVIELDAPTITDLLEQNGFAALGPADFGARVYKIRYVTQDRGEKHETTGFVSFPLTPAQEERPVVVWAHGTSGFTDACAPTKDPMGFQVPLILAAKGFVSVAPDYIGMNGWGPASNRLHPYIVPEPTAIATLDSVRALYELAAANMELPSLPGDDVVLFGASEGGFATLWADRYAPHYAPELNIVANVAAVPPTDAVGLTEHGATVFGPTTGALAAAVVGGWDWTGRQGDLSEVLSAGPPIDVATVLPMMMESGCSFDLPPDITSTDQVYAQSFIDAVVDRDWEALGEWGCFLRQATLGESEIPLMKITPTLIQQGEVDDLVYTPVVKADLPRLCEQGYQLEHIECSGAGHGDSVLQAVPYIVKWVNARLAGEPLAEPCVIHEATDCTEL</sequence>
<dbReference type="Gene3D" id="3.40.50.1820">
    <property type="entry name" value="alpha/beta hydrolase"/>
    <property type="match status" value="2"/>
</dbReference>
<feature type="region of interest" description="Disordered" evidence="1">
    <location>
        <begin position="22"/>
        <end position="83"/>
    </location>
</feature>
<keyword evidence="2" id="KW-0732">Signal</keyword>
<dbReference type="Pfam" id="PF03583">
    <property type="entry name" value="LIP"/>
    <property type="match status" value="1"/>
</dbReference>